<dbReference type="Proteomes" id="UP000036681">
    <property type="component" value="Unplaced"/>
</dbReference>
<evidence type="ECO:0000313" key="2">
    <source>
        <dbReference type="WBParaSite" id="ALUE_0000442701-mRNA-1"/>
    </source>
</evidence>
<name>A0A0M3HQM5_ASCLU</name>
<dbReference type="WBParaSite" id="ALUE_0000442701-mRNA-1">
    <property type="protein sequence ID" value="ALUE_0000442701-mRNA-1"/>
    <property type="gene ID" value="ALUE_0000442701"/>
</dbReference>
<reference evidence="2" key="1">
    <citation type="submission" date="2017-02" db="UniProtKB">
        <authorList>
            <consortium name="WormBaseParasite"/>
        </authorList>
    </citation>
    <scope>IDENTIFICATION</scope>
</reference>
<keyword evidence="1" id="KW-1185">Reference proteome</keyword>
<sequence length="74" mass="8502">MDPNRSFITLYEWYMKSASTEGCQLEGRQMITLMLTQSKANVDLLSIFRHMQVSRGATDPMDMLKQAITMLVVQ</sequence>
<protein>
    <submittedName>
        <fullName evidence="2">NTF2 domain-containing protein</fullName>
    </submittedName>
</protein>
<evidence type="ECO:0000313" key="1">
    <source>
        <dbReference type="Proteomes" id="UP000036681"/>
    </source>
</evidence>
<accession>A0A0M3HQM5</accession>
<proteinExistence type="predicted"/>
<organism evidence="1 2">
    <name type="scientific">Ascaris lumbricoides</name>
    <name type="common">Giant roundworm</name>
    <dbReference type="NCBI Taxonomy" id="6252"/>
    <lineage>
        <taxon>Eukaryota</taxon>
        <taxon>Metazoa</taxon>
        <taxon>Ecdysozoa</taxon>
        <taxon>Nematoda</taxon>
        <taxon>Chromadorea</taxon>
        <taxon>Rhabditida</taxon>
        <taxon>Spirurina</taxon>
        <taxon>Ascaridomorpha</taxon>
        <taxon>Ascaridoidea</taxon>
        <taxon>Ascarididae</taxon>
        <taxon>Ascaris</taxon>
    </lineage>
</organism>
<dbReference type="AlphaFoldDB" id="A0A0M3HQM5"/>